<feature type="domain" description="Integrase catalytic" evidence="1">
    <location>
        <begin position="118"/>
        <end position="202"/>
    </location>
</feature>
<name>A0A816ZDH6_9BILA</name>
<evidence type="ECO:0000259" key="1">
    <source>
        <dbReference type="PROSITE" id="PS50994"/>
    </source>
</evidence>
<keyword evidence="5" id="KW-1185">Reference proteome</keyword>
<evidence type="ECO:0000313" key="3">
    <source>
        <dbReference type="EMBL" id="CAF4383944.1"/>
    </source>
</evidence>
<dbReference type="InterPro" id="IPR041588">
    <property type="entry name" value="Integrase_H2C2"/>
</dbReference>
<dbReference type="Proteomes" id="UP000663856">
    <property type="component" value="Unassembled WGS sequence"/>
</dbReference>
<dbReference type="InterPro" id="IPR012337">
    <property type="entry name" value="RNaseH-like_sf"/>
</dbReference>
<gene>
    <name evidence="3" type="ORF">OVN521_LOCUS33883</name>
    <name evidence="2" type="ORF">WKI299_LOCUS34702</name>
</gene>
<dbReference type="InterPro" id="IPR036397">
    <property type="entry name" value="RNaseH_sf"/>
</dbReference>
<dbReference type="InterPro" id="IPR001584">
    <property type="entry name" value="Integrase_cat-core"/>
</dbReference>
<dbReference type="AlphaFoldDB" id="A0A816ZDH6"/>
<dbReference type="Pfam" id="PF17921">
    <property type="entry name" value="Integrase_H2C2"/>
    <property type="match status" value="1"/>
</dbReference>
<evidence type="ECO:0000313" key="4">
    <source>
        <dbReference type="Proteomes" id="UP000663856"/>
    </source>
</evidence>
<organism evidence="2 4">
    <name type="scientific">Rotaria magnacalcarata</name>
    <dbReference type="NCBI Taxonomy" id="392030"/>
    <lineage>
        <taxon>Eukaryota</taxon>
        <taxon>Metazoa</taxon>
        <taxon>Spiralia</taxon>
        <taxon>Gnathifera</taxon>
        <taxon>Rotifera</taxon>
        <taxon>Eurotatoria</taxon>
        <taxon>Bdelloidea</taxon>
        <taxon>Philodinida</taxon>
        <taxon>Philodinidae</taxon>
        <taxon>Rotaria</taxon>
    </lineage>
</organism>
<proteinExistence type="predicted"/>
<sequence length="282" mass="32079">MKFVKNNKKNKQAKQIIDDLLKQSASTFSSSRSPYVLVNGLLYKILKTIKNQDHLVIRNKYLLVITTSMQDKLITWAQDHPMAGHAGRAKTMHRLIFRVYWITMRKDSANVNAHEDALSGRTMAHHIGIDIMEQFYITKRQKQFLLIIVDYFTRLVELFPLRTTMADVFANVNIDEVFCRYGMPTFILSNNGPQFIADLFTETLIVPPVAPISVPNGTTIHCPGFNLPGSIISDAKANILNIIKNVSQIEENNEIIDIHKEFNSNTTWEKLPYVSGSVDALI</sequence>
<dbReference type="PROSITE" id="PS50994">
    <property type="entry name" value="INTEGRASE"/>
    <property type="match status" value="1"/>
</dbReference>
<protein>
    <recommendedName>
        <fullName evidence="1">Integrase catalytic domain-containing protein</fullName>
    </recommendedName>
</protein>
<dbReference type="Proteomes" id="UP000663866">
    <property type="component" value="Unassembled WGS sequence"/>
</dbReference>
<dbReference type="GO" id="GO:0003676">
    <property type="term" value="F:nucleic acid binding"/>
    <property type="evidence" value="ECO:0007669"/>
    <property type="project" value="InterPro"/>
</dbReference>
<dbReference type="InterPro" id="IPR050951">
    <property type="entry name" value="Retrovirus_Pol_polyprotein"/>
</dbReference>
<dbReference type="EMBL" id="CAJOBG010039273">
    <property type="protein sequence ID" value="CAF4383944.1"/>
    <property type="molecule type" value="Genomic_DNA"/>
</dbReference>
<evidence type="ECO:0000313" key="2">
    <source>
        <dbReference type="EMBL" id="CAF2205036.1"/>
    </source>
</evidence>
<dbReference type="EMBL" id="CAJNRF010016472">
    <property type="protein sequence ID" value="CAF2205036.1"/>
    <property type="molecule type" value="Genomic_DNA"/>
</dbReference>
<dbReference type="PANTHER" id="PTHR37984:SF5">
    <property type="entry name" value="PROTEIN NYNRIN-LIKE"/>
    <property type="match status" value="1"/>
</dbReference>
<comment type="caution">
    <text evidence="2">The sequence shown here is derived from an EMBL/GenBank/DDBJ whole genome shotgun (WGS) entry which is preliminary data.</text>
</comment>
<dbReference type="Gene3D" id="1.10.340.70">
    <property type="match status" value="1"/>
</dbReference>
<dbReference type="SUPFAM" id="SSF53098">
    <property type="entry name" value="Ribonuclease H-like"/>
    <property type="match status" value="1"/>
</dbReference>
<evidence type="ECO:0000313" key="5">
    <source>
        <dbReference type="Proteomes" id="UP000663866"/>
    </source>
</evidence>
<dbReference type="GO" id="GO:0015074">
    <property type="term" value="P:DNA integration"/>
    <property type="evidence" value="ECO:0007669"/>
    <property type="project" value="InterPro"/>
</dbReference>
<dbReference type="Gene3D" id="3.30.420.10">
    <property type="entry name" value="Ribonuclease H-like superfamily/Ribonuclease H"/>
    <property type="match status" value="1"/>
</dbReference>
<dbReference type="PANTHER" id="PTHR37984">
    <property type="entry name" value="PROTEIN CBG26694"/>
    <property type="match status" value="1"/>
</dbReference>
<accession>A0A816ZDH6</accession>
<reference evidence="2" key="1">
    <citation type="submission" date="2021-02" db="EMBL/GenBank/DDBJ databases">
        <authorList>
            <person name="Nowell W R."/>
        </authorList>
    </citation>
    <scope>NUCLEOTIDE SEQUENCE</scope>
</reference>